<sequence length="38" mass="4242">MLEVVASTYEIKRSRDGNTLDIEGKGRGIQPRKAILEP</sequence>
<feature type="region of interest" description="Disordered" evidence="1">
    <location>
        <begin position="18"/>
        <end position="38"/>
    </location>
</feature>
<gene>
    <name evidence="2" type="ORF">LCGC14_2576670</name>
</gene>
<dbReference type="EMBL" id="LAZR01042908">
    <property type="protein sequence ID" value="KKL08357.1"/>
    <property type="molecule type" value="Genomic_DNA"/>
</dbReference>
<evidence type="ECO:0000256" key="1">
    <source>
        <dbReference type="SAM" id="MobiDB-lite"/>
    </source>
</evidence>
<dbReference type="AlphaFoldDB" id="A0A0F9B3J3"/>
<proteinExistence type="predicted"/>
<accession>A0A0F9B3J3</accession>
<comment type="caution">
    <text evidence="2">The sequence shown here is derived from an EMBL/GenBank/DDBJ whole genome shotgun (WGS) entry which is preliminary data.</text>
</comment>
<organism evidence="2">
    <name type="scientific">marine sediment metagenome</name>
    <dbReference type="NCBI Taxonomy" id="412755"/>
    <lineage>
        <taxon>unclassified sequences</taxon>
        <taxon>metagenomes</taxon>
        <taxon>ecological metagenomes</taxon>
    </lineage>
</organism>
<evidence type="ECO:0000313" key="2">
    <source>
        <dbReference type="EMBL" id="KKL08357.1"/>
    </source>
</evidence>
<protein>
    <submittedName>
        <fullName evidence="2">Uncharacterized protein</fullName>
    </submittedName>
</protein>
<reference evidence="2" key="1">
    <citation type="journal article" date="2015" name="Nature">
        <title>Complex archaea that bridge the gap between prokaryotes and eukaryotes.</title>
        <authorList>
            <person name="Spang A."/>
            <person name="Saw J.H."/>
            <person name="Jorgensen S.L."/>
            <person name="Zaremba-Niedzwiedzka K."/>
            <person name="Martijn J."/>
            <person name="Lind A.E."/>
            <person name="van Eijk R."/>
            <person name="Schleper C."/>
            <person name="Guy L."/>
            <person name="Ettema T.J."/>
        </authorList>
    </citation>
    <scope>NUCLEOTIDE SEQUENCE</scope>
</reference>
<name>A0A0F9B3J3_9ZZZZ</name>